<dbReference type="Proteomes" id="UP000239895">
    <property type="component" value="Unassembled WGS sequence"/>
</dbReference>
<evidence type="ECO:0000313" key="9">
    <source>
        <dbReference type="Proteomes" id="UP000239895"/>
    </source>
</evidence>
<evidence type="ECO:0000256" key="1">
    <source>
        <dbReference type="ARBA" id="ARBA00001974"/>
    </source>
</evidence>
<feature type="compositionally biased region" description="Low complexity" evidence="6">
    <location>
        <begin position="471"/>
        <end position="483"/>
    </location>
</feature>
<feature type="region of interest" description="Disordered" evidence="6">
    <location>
        <begin position="464"/>
        <end position="483"/>
    </location>
</feature>
<organism evidence="8 9">
    <name type="scientific">Isoptericola halotolerans</name>
    <dbReference type="NCBI Taxonomy" id="300560"/>
    <lineage>
        <taxon>Bacteria</taxon>
        <taxon>Bacillati</taxon>
        <taxon>Actinomycetota</taxon>
        <taxon>Actinomycetes</taxon>
        <taxon>Micrococcales</taxon>
        <taxon>Promicromonosporaceae</taxon>
        <taxon>Isoptericola</taxon>
    </lineage>
</organism>
<dbReference type="PANTHER" id="PTHR42973:SF39">
    <property type="entry name" value="FAD-BINDING PCMH-TYPE DOMAIN-CONTAINING PROTEIN"/>
    <property type="match status" value="1"/>
</dbReference>
<dbReference type="SUPFAM" id="SSF56176">
    <property type="entry name" value="FAD-binding/transporter-associated domain-like"/>
    <property type="match status" value="1"/>
</dbReference>
<proteinExistence type="inferred from homology"/>
<keyword evidence="3" id="KW-0285">Flavoprotein</keyword>
<dbReference type="InterPro" id="IPR016166">
    <property type="entry name" value="FAD-bd_PCMH"/>
</dbReference>
<dbReference type="Gene3D" id="3.30.43.10">
    <property type="entry name" value="Uridine Diphospho-n-acetylenolpyruvylglucosamine Reductase, domain 2"/>
    <property type="match status" value="1"/>
</dbReference>
<feature type="domain" description="FAD-binding PCMH-type" evidence="7">
    <location>
        <begin position="59"/>
        <end position="227"/>
    </location>
</feature>
<dbReference type="InterPro" id="IPR036318">
    <property type="entry name" value="FAD-bd_PCMH-like_sf"/>
</dbReference>
<dbReference type="PANTHER" id="PTHR42973">
    <property type="entry name" value="BINDING OXIDOREDUCTASE, PUTATIVE (AFU_ORTHOLOGUE AFUA_1G17690)-RELATED"/>
    <property type="match status" value="1"/>
</dbReference>
<evidence type="ECO:0000256" key="5">
    <source>
        <dbReference type="ARBA" id="ARBA00023002"/>
    </source>
</evidence>
<dbReference type="InterPro" id="IPR006094">
    <property type="entry name" value="Oxid_FAD_bind_N"/>
</dbReference>
<accession>A0ABX5EAE5</accession>
<protein>
    <submittedName>
        <fullName evidence="8">FAD/FMN-containing dehydrogenase</fullName>
    </submittedName>
</protein>
<dbReference type="InterPro" id="IPR016167">
    <property type="entry name" value="FAD-bd_PCMH_sub1"/>
</dbReference>
<keyword evidence="4" id="KW-0274">FAD</keyword>
<evidence type="ECO:0000256" key="6">
    <source>
        <dbReference type="SAM" id="MobiDB-lite"/>
    </source>
</evidence>
<dbReference type="RefSeq" id="WP_106269329.1">
    <property type="nucleotide sequence ID" value="NZ_PVTX01000011.1"/>
</dbReference>
<evidence type="ECO:0000259" key="7">
    <source>
        <dbReference type="PROSITE" id="PS51387"/>
    </source>
</evidence>
<comment type="caution">
    <text evidence="8">The sequence shown here is derived from an EMBL/GenBank/DDBJ whole genome shotgun (WGS) entry which is preliminary data.</text>
</comment>
<dbReference type="InterPro" id="IPR016169">
    <property type="entry name" value="FAD-bd_PCMH_sub2"/>
</dbReference>
<sequence>MTVEPALPVASPTRTVVGPAPAGAVSRLATALAMTLDGEVRTPGRAGYAEALPGFDLAVAQRPALVVQAATADDVARTVRGAAAHQLGVGVRATGHGAPATGPRDVLLDTSRLDRLEIDPQARTATVGAGVTWQAVLDAGAPHGLGGLCGSSPHVGVVGYTLGGGLGPLARTFGFAADHVRSLDVVTPAGEALTATPTRHPELFWALRGGGGAFGVVTAMTFSLFPLRTVRAGALWFDVTDAAAVLHRWRELTTDLPDEVSTSVARLNLPPLPDLPAPLRGRAVLTVRYARHGGGPDTLVDDLRTVAAPLLDTVGDLPYARLGKIHADPQDPLPVVERGRTLTTLPAAAVDALLDAVPAGSPVLMAELRLLGGAVARPPAVPNAVGGRDAAYSLFVVALGGPDRPAEAERGVRQVDAALAPWSTGGSLLNFAGKREPASSARVRTAYGAQTYDRLLRLRRRSDPRGVLDPSARWSAAGRRSAG</sequence>
<name>A0ABX5EAE5_9MICO</name>
<evidence type="ECO:0000256" key="4">
    <source>
        <dbReference type="ARBA" id="ARBA00022827"/>
    </source>
</evidence>
<dbReference type="Gene3D" id="3.30.465.10">
    <property type="match status" value="1"/>
</dbReference>
<evidence type="ECO:0000256" key="3">
    <source>
        <dbReference type="ARBA" id="ARBA00022630"/>
    </source>
</evidence>
<dbReference type="Gene3D" id="3.40.462.20">
    <property type="match status" value="1"/>
</dbReference>
<comment type="similarity">
    <text evidence="2">Belongs to the oxygen-dependent FAD-linked oxidoreductase family.</text>
</comment>
<dbReference type="InterPro" id="IPR050416">
    <property type="entry name" value="FAD-linked_Oxidoreductase"/>
</dbReference>
<keyword evidence="9" id="KW-1185">Reference proteome</keyword>
<evidence type="ECO:0000256" key="2">
    <source>
        <dbReference type="ARBA" id="ARBA00005466"/>
    </source>
</evidence>
<gene>
    <name evidence="8" type="ORF">BCL65_11123</name>
</gene>
<dbReference type="PROSITE" id="PS51387">
    <property type="entry name" value="FAD_PCMH"/>
    <property type="match status" value="1"/>
</dbReference>
<keyword evidence="5" id="KW-0560">Oxidoreductase</keyword>
<dbReference type="Pfam" id="PF01565">
    <property type="entry name" value="FAD_binding_4"/>
    <property type="match status" value="1"/>
</dbReference>
<comment type="cofactor">
    <cofactor evidence="1">
        <name>FAD</name>
        <dbReference type="ChEBI" id="CHEBI:57692"/>
    </cofactor>
</comment>
<dbReference type="PROSITE" id="PS00862">
    <property type="entry name" value="OX2_COVAL_FAD"/>
    <property type="match status" value="1"/>
</dbReference>
<evidence type="ECO:0000313" key="8">
    <source>
        <dbReference type="EMBL" id="PRZ03989.1"/>
    </source>
</evidence>
<reference evidence="8 9" key="1">
    <citation type="submission" date="2018-03" db="EMBL/GenBank/DDBJ databases">
        <title>Comparative analysis of microorganisms from saline springs in Andes Mountain Range, Colombia.</title>
        <authorList>
            <person name="Rubin E."/>
        </authorList>
    </citation>
    <scope>NUCLEOTIDE SEQUENCE [LARGE SCALE GENOMIC DNA]</scope>
    <source>
        <strain evidence="8 9">CG 23</strain>
    </source>
</reference>
<dbReference type="EMBL" id="PVTX01000011">
    <property type="protein sequence ID" value="PRZ03989.1"/>
    <property type="molecule type" value="Genomic_DNA"/>
</dbReference>
<dbReference type="InterPro" id="IPR006093">
    <property type="entry name" value="Oxy_OxRdtase_FAD_BS"/>
</dbReference>